<evidence type="ECO:0000313" key="2">
    <source>
        <dbReference type="Proteomes" id="UP001430953"/>
    </source>
</evidence>
<dbReference type="EMBL" id="JADYXP020000019">
    <property type="protein sequence ID" value="KAL0105222.1"/>
    <property type="molecule type" value="Genomic_DNA"/>
</dbReference>
<accession>A0AAW2EU66</accession>
<dbReference type="Proteomes" id="UP001430953">
    <property type="component" value="Unassembled WGS sequence"/>
</dbReference>
<gene>
    <name evidence="1" type="ORF">PUN28_016701</name>
</gene>
<comment type="caution">
    <text evidence="1">The sequence shown here is derived from an EMBL/GenBank/DDBJ whole genome shotgun (WGS) entry which is preliminary data.</text>
</comment>
<reference evidence="1 2" key="1">
    <citation type="submission" date="2023-03" db="EMBL/GenBank/DDBJ databases">
        <title>High recombination rates correlate with genetic variation in Cardiocondyla obscurior ants.</title>
        <authorList>
            <person name="Errbii M."/>
        </authorList>
    </citation>
    <scope>NUCLEOTIDE SEQUENCE [LARGE SCALE GENOMIC DNA]</scope>
    <source>
        <strain evidence="1">Alpha-2009</strain>
        <tissue evidence="1">Whole body</tissue>
    </source>
</reference>
<sequence>MRIYRERSERKFRGVANSRRGYTSALARPQRRSSRDRAVVHTDVYVVKFSVIIQIFLYMKHVESIRQDNGSYVLFKISFRFNYQFLD</sequence>
<evidence type="ECO:0000313" key="1">
    <source>
        <dbReference type="EMBL" id="KAL0105222.1"/>
    </source>
</evidence>
<proteinExistence type="predicted"/>
<name>A0AAW2EU66_9HYME</name>
<keyword evidence="2" id="KW-1185">Reference proteome</keyword>
<organism evidence="1 2">
    <name type="scientific">Cardiocondyla obscurior</name>
    <dbReference type="NCBI Taxonomy" id="286306"/>
    <lineage>
        <taxon>Eukaryota</taxon>
        <taxon>Metazoa</taxon>
        <taxon>Ecdysozoa</taxon>
        <taxon>Arthropoda</taxon>
        <taxon>Hexapoda</taxon>
        <taxon>Insecta</taxon>
        <taxon>Pterygota</taxon>
        <taxon>Neoptera</taxon>
        <taxon>Endopterygota</taxon>
        <taxon>Hymenoptera</taxon>
        <taxon>Apocrita</taxon>
        <taxon>Aculeata</taxon>
        <taxon>Formicoidea</taxon>
        <taxon>Formicidae</taxon>
        <taxon>Myrmicinae</taxon>
        <taxon>Cardiocondyla</taxon>
    </lineage>
</organism>
<dbReference type="AlphaFoldDB" id="A0AAW2EU66"/>
<protein>
    <submittedName>
        <fullName evidence="1">Uncharacterized protein</fullName>
    </submittedName>
</protein>